<evidence type="ECO:0000259" key="16">
    <source>
        <dbReference type="Pfam" id="PF04561"/>
    </source>
</evidence>
<evidence type="ECO:0000256" key="1">
    <source>
        <dbReference type="ARBA" id="ARBA00001947"/>
    </source>
</evidence>
<evidence type="ECO:0000259" key="17">
    <source>
        <dbReference type="Pfam" id="PF04563"/>
    </source>
</evidence>
<evidence type="ECO:0000313" key="21">
    <source>
        <dbReference type="EMBL" id="AKC94908.1"/>
    </source>
</evidence>
<evidence type="ECO:0000256" key="5">
    <source>
        <dbReference type="ARBA" id="ARBA00022478"/>
    </source>
</evidence>
<evidence type="ECO:0000259" key="15">
    <source>
        <dbReference type="Pfam" id="PF04560"/>
    </source>
</evidence>
<feature type="domain" description="RNA polymerase Rpb2" evidence="18">
    <location>
        <begin position="426"/>
        <end position="490"/>
    </location>
</feature>
<keyword evidence="5 21" id="KW-0240">DNA-directed RNA polymerase</keyword>
<organism evidence="21">
    <name type="scientific">uncultured organism</name>
    <dbReference type="NCBI Taxonomy" id="155900"/>
    <lineage>
        <taxon>unclassified sequences</taxon>
        <taxon>environmental samples</taxon>
    </lineage>
</organism>
<dbReference type="Pfam" id="PF04563">
    <property type="entry name" value="RNA_pol_Rpb2_1"/>
    <property type="match status" value="1"/>
</dbReference>
<dbReference type="Pfam" id="PF00562">
    <property type="entry name" value="RNA_pol_Rpb2_6"/>
    <property type="match status" value="1"/>
</dbReference>
<dbReference type="InterPro" id="IPR007642">
    <property type="entry name" value="RNA_pol_Rpb2_2"/>
</dbReference>
<dbReference type="Pfam" id="PF04560">
    <property type="entry name" value="RNA_pol_Rpb2_7"/>
    <property type="match status" value="1"/>
</dbReference>
<evidence type="ECO:0000256" key="6">
    <source>
        <dbReference type="ARBA" id="ARBA00022490"/>
    </source>
</evidence>
<evidence type="ECO:0000256" key="3">
    <source>
        <dbReference type="ARBA" id="ARBA00006835"/>
    </source>
</evidence>
<comment type="cofactor">
    <cofactor evidence="1">
        <name>Zn(2+)</name>
        <dbReference type="ChEBI" id="CHEBI:29105"/>
    </cofactor>
</comment>
<evidence type="ECO:0000256" key="10">
    <source>
        <dbReference type="ARBA" id="ARBA00022833"/>
    </source>
</evidence>
<dbReference type="InterPro" id="IPR019969">
    <property type="entry name" value="RNAP_Rpo2"/>
</dbReference>
<protein>
    <recommendedName>
        <fullName evidence="13">DNA-directed RNA polymerase subunit Rpo2</fullName>
        <ecNumber evidence="4">2.7.7.6</ecNumber>
    </recommendedName>
</protein>
<dbReference type="PROSITE" id="PS01166">
    <property type="entry name" value="RNA_POL_BETA"/>
    <property type="match status" value="1"/>
</dbReference>
<feature type="domain" description="RNA polymerase Rpb2" evidence="20">
    <location>
        <begin position="607"/>
        <end position="640"/>
    </location>
</feature>
<dbReference type="InterPro" id="IPR015712">
    <property type="entry name" value="DNA-dir_RNA_pol_su2"/>
</dbReference>
<evidence type="ECO:0000259" key="19">
    <source>
        <dbReference type="Pfam" id="PF04566"/>
    </source>
</evidence>
<dbReference type="Gene3D" id="3.90.1070.20">
    <property type="match status" value="1"/>
</dbReference>
<dbReference type="GO" id="GO:0003677">
    <property type="term" value="F:DNA binding"/>
    <property type="evidence" value="ECO:0007669"/>
    <property type="project" value="UniProtKB-KW"/>
</dbReference>
<comment type="similarity">
    <text evidence="3">Belongs to the RNA polymerase beta chain family.</text>
</comment>
<feature type="domain" description="RNA polymerase Rpb2" evidence="15">
    <location>
        <begin position="1026"/>
        <end position="1118"/>
    </location>
</feature>
<feature type="domain" description="DNA-directed RNA polymerase subunit 2 hybrid-binding" evidence="14">
    <location>
        <begin position="652"/>
        <end position="1024"/>
    </location>
</feature>
<dbReference type="NCBIfam" id="NF006335">
    <property type="entry name" value="PRK08565.1"/>
    <property type="match status" value="1"/>
</dbReference>
<sequence>MTKGDKKGKNIQDTITLADRWLLFDKMVREIGLVQQHISSFNDFFDNQLNNVVAEIGKITPDIEGYYVKLLGIEVGQPSIREADGSERPIYPSEARIRNLIYSVPLQLVMKPILVEDGLEKEDKVVKAYIGRLPVMLKSKKCPLSKKTEEELIELGEDPRDPGGYFIINGSERVIVTQEYLVSNRVLIDHGRKGGPISSSAKIFSTIAGFRSLVTVERRTDRKLTVNFFSVPRPLPFGVLMKALGVDSDADIANLISDSEDILLALTPSLLQSNEILSQEEALDFIGKRVAVGQTQQYRVIRAKHVIDHYLLPHIGTKESDRPTKAIFLADMALRVIELELKEKPPDDKDHYANKRLKLAGEMLTSLFRVAFKSLYRDIKYQLEKNAKRGKTPNLKVAMRADVITERVRHALATGNWVGGKAGVSQLLDRTNYMSTYSNLRRVISPLIRSQAHFEARDLHSTHWGKICPNETPEGPNCGLVKNLALQAYISSGCDEEEIINYIYNLPIIKVEKEIDHKGIKIFVNGKFIATTREKGLHETIRGARRAAKISNEINVTFYAEDNIISINTDGGRVRRPLIICRDSKPLVKKEHVERVKRGERTFLEFLEKDGVIEFLDAEEEENAYIAINVEDLTPEHTHMEITASSILGIATSVIPFAEHNQSPRNTYEAGMIKQALGLYASNFKYRADRRAHILQNPQIPLVGNKAMELIGFNSRPAGQNSIVGVISFQGWNIQDAIVFNRSSIQRGLFRSHFFRSYNAEEKKYMGGQEDKFEIPTKGVRGYRAAEVYRHLSEFDGIIEPEIEVRGGDVLVGRTSRPRFLEEYIELERPEPQRRESSLSMRHGEEGVVDSALITETNEGNKLVKVKIRDQRIPELGDKFASRHGQKGVIGAIIDSEDLPFTEEGIIPDLIINPHAIPNRMTIGQVLECMAALIAAQEGKQFDATLFESPSPDEVSQRLLELGFHPYAESVMYDGITGEKMPSRIFIGPTYYQKLHHLVADKIHARARGPVQILTRQPTEGRAREGGLRFGEMERDCIIGHGAALLLKERLLEESDKIEIYICETCGLIADHNVRTGQTSCKVCQSSDTSISKIAVSYAFKLLLQELQSMVIKPSLILETTS</sequence>
<dbReference type="SUPFAM" id="SSF64484">
    <property type="entry name" value="beta and beta-prime subunits of DNA dependent RNA-polymerase"/>
    <property type="match status" value="1"/>
</dbReference>
<evidence type="ECO:0000256" key="7">
    <source>
        <dbReference type="ARBA" id="ARBA00022679"/>
    </source>
</evidence>
<evidence type="ECO:0000256" key="11">
    <source>
        <dbReference type="ARBA" id="ARBA00023125"/>
    </source>
</evidence>
<dbReference type="Gene3D" id="2.40.50.150">
    <property type="match status" value="1"/>
</dbReference>
<comment type="subcellular location">
    <subcellularLocation>
        <location evidence="2">Cytoplasm</location>
    </subcellularLocation>
</comment>
<dbReference type="Pfam" id="PF04565">
    <property type="entry name" value="RNA_pol_Rpb2_3"/>
    <property type="match status" value="1"/>
</dbReference>
<dbReference type="GO" id="GO:0008270">
    <property type="term" value="F:zinc ion binding"/>
    <property type="evidence" value="ECO:0007669"/>
    <property type="project" value="InterPro"/>
</dbReference>
<dbReference type="EC" id="2.7.7.6" evidence="4"/>
<evidence type="ECO:0000256" key="4">
    <source>
        <dbReference type="ARBA" id="ARBA00012418"/>
    </source>
</evidence>
<dbReference type="Pfam" id="PF04567">
    <property type="entry name" value="RNA_pol_Rpb2_5"/>
    <property type="match status" value="1"/>
</dbReference>
<evidence type="ECO:0000259" key="20">
    <source>
        <dbReference type="Pfam" id="PF04567"/>
    </source>
</evidence>
<evidence type="ECO:0000256" key="2">
    <source>
        <dbReference type="ARBA" id="ARBA00004496"/>
    </source>
</evidence>
<dbReference type="Gene3D" id="3.90.1800.10">
    <property type="entry name" value="RNA polymerase alpha subunit dimerisation domain"/>
    <property type="match status" value="1"/>
</dbReference>
<dbReference type="InterPro" id="IPR007645">
    <property type="entry name" value="RNA_pol_Rpb2_3"/>
</dbReference>
<feature type="domain" description="RNA polymerase Rpb2" evidence="19">
    <location>
        <begin position="522"/>
        <end position="581"/>
    </location>
</feature>
<dbReference type="Gene3D" id="3.90.1100.10">
    <property type="match status" value="1"/>
</dbReference>
<evidence type="ECO:0000256" key="9">
    <source>
        <dbReference type="ARBA" id="ARBA00022723"/>
    </source>
</evidence>
<dbReference type="Pfam" id="PF04561">
    <property type="entry name" value="RNA_pol_Rpb2_2"/>
    <property type="match status" value="1"/>
</dbReference>
<dbReference type="Gene3D" id="3.90.1110.10">
    <property type="entry name" value="RNA polymerase Rpb2, domain 2"/>
    <property type="match status" value="1"/>
</dbReference>
<evidence type="ECO:0000259" key="14">
    <source>
        <dbReference type="Pfam" id="PF00562"/>
    </source>
</evidence>
<dbReference type="NCBIfam" id="NF007175">
    <property type="entry name" value="PRK09606.1"/>
    <property type="match status" value="1"/>
</dbReference>
<accession>A0A0F6PXG6</accession>
<dbReference type="InterPro" id="IPR007644">
    <property type="entry name" value="RNA_pol_bsu_protrusion"/>
</dbReference>
<dbReference type="CDD" id="cd00653">
    <property type="entry name" value="RNA_pol_B_RPB2"/>
    <property type="match status" value="1"/>
</dbReference>
<evidence type="ECO:0000256" key="13">
    <source>
        <dbReference type="ARBA" id="ARBA00026163"/>
    </source>
</evidence>
<keyword evidence="9" id="KW-0479">Metal-binding</keyword>
<dbReference type="FunFam" id="3.90.1800.10:FF:000002">
    <property type="entry name" value="DNA-directed RNA polymerase subunit beta"/>
    <property type="match status" value="1"/>
</dbReference>
<evidence type="ECO:0000256" key="12">
    <source>
        <dbReference type="ARBA" id="ARBA00023163"/>
    </source>
</evidence>
<keyword evidence="11" id="KW-0238">DNA-binding</keyword>
<proteinExistence type="inferred from homology"/>
<keyword evidence="10" id="KW-0862">Zinc</keyword>
<evidence type="ECO:0000259" key="18">
    <source>
        <dbReference type="Pfam" id="PF04565"/>
    </source>
</evidence>
<name>A0A0F6PXG6_9ZZZZ</name>
<dbReference type="InterPro" id="IPR007121">
    <property type="entry name" value="RNA_pol_bsu_CS"/>
</dbReference>
<dbReference type="InterPro" id="IPR007647">
    <property type="entry name" value="RNA_pol_Rpb2_5"/>
</dbReference>
<dbReference type="GO" id="GO:0032549">
    <property type="term" value="F:ribonucleoside binding"/>
    <property type="evidence" value="ECO:0007669"/>
    <property type="project" value="InterPro"/>
</dbReference>
<dbReference type="AlphaFoldDB" id="A0A0F6PXG6"/>
<dbReference type="Pfam" id="PF04566">
    <property type="entry name" value="RNA_pol_Rpb2_4"/>
    <property type="match status" value="1"/>
</dbReference>
<keyword evidence="8" id="KW-0548">Nucleotidyltransferase</keyword>
<evidence type="ECO:0000256" key="8">
    <source>
        <dbReference type="ARBA" id="ARBA00022695"/>
    </source>
</evidence>
<dbReference type="InterPro" id="IPR007641">
    <property type="entry name" value="RNA_pol_Rpb2_7"/>
</dbReference>
<dbReference type="InterPro" id="IPR037033">
    <property type="entry name" value="DNA-dir_RNAP_su2_hyb_sf"/>
</dbReference>
<feature type="domain" description="RNA polymerase Rpb2" evidence="16">
    <location>
        <begin position="183"/>
        <end position="358"/>
    </location>
</feature>
<keyword evidence="6" id="KW-0963">Cytoplasm</keyword>
<reference evidence="21" key="1">
    <citation type="journal article" date="2015" name="Nature">
        <title>Complex archaea that bridge the gap between prokaryotes and eukaryotes.</title>
        <authorList>
            <person name="Spang A."/>
            <person name="Saw J.H."/>
            <person name="Jorgensen S.L."/>
            <person name="Zaremba-Niedzwiedzka K."/>
            <person name="Martijn J."/>
            <person name="Lind A.E."/>
            <person name="van Eijk R."/>
            <person name="Schleper C."/>
            <person name="Guy L."/>
            <person name="Ettema T.J."/>
        </authorList>
    </citation>
    <scope>NUCLEOTIDE SEQUENCE</scope>
</reference>
<dbReference type="PANTHER" id="PTHR20856">
    <property type="entry name" value="DNA-DIRECTED RNA POLYMERASE I SUBUNIT 2"/>
    <property type="match status" value="1"/>
</dbReference>
<dbReference type="GO" id="GO:0006351">
    <property type="term" value="P:DNA-templated transcription"/>
    <property type="evidence" value="ECO:0007669"/>
    <property type="project" value="InterPro"/>
</dbReference>
<dbReference type="GO" id="GO:0000428">
    <property type="term" value="C:DNA-directed RNA polymerase complex"/>
    <property type="evidence" value="ECO:0007669"/>
    <property type="project" value="UniProtKB-KW"/>
</dbReference>
<dbReference type="NCBIfam" id="TIGR03670">
    <property type="entry name" value="rpoB_arch"/>
    <property type="match status" value="1"/>
</dbReference>
<dbReference type="InterPro" id="IPR014724">
    <property type="entry name" value="RNA_pol_RPB2_OB-fold"/>
</dbReference>
<dbReference type="InterPro" id="IPR007646">
    <property type="entry name" value="RNA_pol_Rpb2_4"/>
</dbReference>
<feature type="domain" description="RNA polymerase beta subunit protrusion" evidence="17">
    <location>
        <begin position="32"/>
        <end position="406"/>
    </location>
</feature>
<dbReference type="GO" id="GO:0003899">
    <property type="term" value="F:DNA-directed RNA polymerase activity"/>
    <property type="evidence" value="ECO:0007669"/>
    <property type="project" value="UniProtKB-EC"/>
</dbReference>
<dbReference type="InterPro" id="IPR007120">
    <property type="entry name" value="DNA-dir_RNAP_su2_dom"/>
</dbReference>
<keyword evidence="7" id="KW-0808">Transferase</keyword>
<dbReference type="Gene3D" id="2.40.270.10">
    <property type="entry name" value="DNA-directed RNA polymerase, subunit 2, domain 6"/>
    <property type="match status" value="1"/>
</dbReference>
<dbReference type="EMBL" id="KP869636">
    <property type="protein sequence ID" value="AKC94908.1"/>
    <property type="molecule type" value="Genomic_DNA"/>
</dbReference>
<keyword evidence="12" id="KW-0804">Transcription</keyword>
<dbReference type="InterPro" id="IPR037034">
    <property type="entry name" value="RNA_pol_Rpb2_2_sf"/>
</dbReference>